<evidence type="ECO:0000313" key="2">
    <source>
        <dbReference type="Proteomes" id="UP000702209"/>
    </source>
</evidence>
<organism evidence="1 2">
    <name type="scientific">Nocardia amamiensis</name>
    <dbReference type="NCBI Taxonomy" id="404578"/>
    <lineage>
        <taxon>Bacteria</taxon>
        <taxon>Bacillati</taxon>
        <taxon>Actinomycetota</taxon>
        <taxon>Actinomycetes</taxon>
        <taxon>Mycobacteriales</taxon>
        <taxon>Nocardiaceae</taxon>
        <taxon>Nocardia</taxon>
    </lineage>
</organism>
<accession>A0ABS0D2G4</accession>
<name>A0ABS0D2G4_9NOCA</name>
<evidence type="ECO:0000313" key="1">
    <source>
        <dbReference type="EMBL" id="MBF6302192.1"/>
    </source>
</evidence>
<sequence length="144" mass="15469">MTDTPGDRYNVNVGGGVSGQFTVGSDNTVSRIEAGRDVTQVTAADIAELRSEFARLRTQLPGDTAVKDQARERLDELEEAVTAPEPDLSTMDYVRNWFMRNVPELAGAVTGLIVHPIVGQLVAMVGGSLAAEYQRRFGSGATSR</sequence>
<comment type="caution">
    <text evidence="1">The sequence shown here is derived from an EMBL/GenBank/DDBJ whole genome shotgun (WGS) entry which is preliminary data.</text>
</comment>
<proteinExistence type="predicted"/>
<protein>
    <submittedName>
        <fullName evidence="1">Uncharacterized protein</fullName>
    </submittedName>
</protein>
<gene>
    <name evidence="1" type="ORF">IU459_32320</name>
</gene>
<dbReference type="Proteomes" id="UP000702209">
    <property type="component" value="Unassembled WGS sequence"/>
</dbReference>
<reference evidence="1 2" key="1">
    <citation type="submission" date="2020-10" db="EMBL/GenBank/DDBJ databases">
        <title>Identification of Nocardia species via Next-generation sequencing and recognition of intraspecies genetic diversity.</title>
        <authorList>
            <person name="Li P."/>
            <person name="Li P."/>
            <person name="Lu B."/>
        </authorList>
    </citation>
    <scope>NUCLEOTIDE SEQUENCE [LARGE SCALE GENOMIC DNA]</scope>
    <source>
        <strain evidence="1 2">BJ06-0157</strain>
    </source>
</reference>
<keyword evidence="2" id="KW-1185">Reference proteome</keyword>
<dbReference type="EMBL" id="JADLQX010000038">
    <property type="protein sequence ID" value="MBF6302192.1"/>
    <property type="molecule type" value="Genomic_DNA"/>
</dbReference>
<dbReference type="RefSeq" id="WP_195133378.1">
    <property type="nucleotide sequence ID" value="NZ_JADLQX010000038.1"/>
</dbReference>